<name>A0AAD7K0C6_9AGAR</name>
<gene>
    <name evidence="6" type="ORF">DFH07DRAFT_767181</name>
</gene>
<evidence type="ECO:0000256" key="3">
    <source>
        <dbReference type="ARBA" id="ARBA00022723"/>
    </source>
</evidence>
<dbReference type="GO" id="GO:0020037">
    <property type="term" value="F:heme binding"/>
    <property type="evidence" value="ECO:0007669"/>
    <property type="project" value="InterPro"/>
</dbReference>
<dbReference type="GO" id="GO:0004497">
    <property type="term" value="F:monooxygenase activity"/>
    <property type="evidence" value="ECO:0007669"/>
    <property type="project" value="InterPro"/>
</dbReference>
<dbReference type="InterPro" id="IPR001128">
    <property type="entry name" value="Cyt_P450"/>
</dbReference>
<evidence type="ECO:0000256" key="4">
    <source>
        <dbReference type="ARBA" id="ARBA00023002"/>
    </source>
</evidence>
<dbReference type="SUPFAM" id="SSF48264">
    <property type="entry name" value="Cytochrome P450"/>
    <property type="match status" value="1"/>
</dbReference>
<dbReference type="InterPro" id="IPR036396">
    <property type="entry name" value="Cyt_P450_sf"/>
</dbReference>
<dbReference type="PANTHER" id="PTHR46206">
    <property type="entry name" value="CYTOCHROME P450"/>
    <property type="match status" value="1"/>
</dbReference>
<keyword evidence="4" id="KW-0560">Oxidoreductase</keyword>
<sequence>MPANPDMPSVPTLVGAAVLAFVIFQVFQKSLESGASSLNAIPSVGVPSGPFGFYIGAWNYIKNGRALTEEGFYKYPGKAFKVVFVDRWLVIVNGRALIEELAKAPDHLVSQSEGANSQQDPYQVAVVRTALTRNIGICFPIVRSEVGAAFEDLVPAKTDEWTTLPAMQVAIRTTSKLLHGLRLTARIFGHLDPTTRKAMKHLGSILKHGLEMDDQSTGPMATDLYVSKACGHADTLKVVTQNDLISWLLDEARRHPRRRTGMALNRKKIQGFLHALYNLASNLGYVQPLREEIESVTKSEGWTKAAMGKMVKLDSFLKESARFVPGVAVTLLRQVVKDFTFSDGTTVPAGTIAGVPILAQHHKEAIQIFANERGCRRSPDRFFAVNEQKLIMAQSILTYDFKLKDGVRPEDEWVFIMGAANSTAEVMFKKRG</sequence>
<dbReference type="EMBL" id="JARJLG010000015">
    <property type="protein sequence ID" value="KAJ7774462.1"/>
    <property type="molecule type" value="Genomic_DNA"/>
</dbReference>
<dbReference type="Pfam" id="PF00067">
    <property type="entry name" value="p450"/>
    <property type="match status" value="1"/>
</dbReference>
<keyword evidence="5" id="KW-0408">Iron</keyword>
<comment type="caution">
    <text evidence="6">The sequence shown here is derived from an EMBL/GenBank/DDBJ whole genome shotgun (WGS) entry which is preliminary data.</text>
</comment>
<organism evidence="6 7">
    <name type="scientific">Mycena maculata</name>
    <dbReference type="NCBI Taxonomy" id="230809"/>
    <lineage>
        <taxon>Eukaryota</taxon>
        <taxon>Fungi</taxon>
        <taxon>Dikarya</taxon>
        <taxon>Basidiomycota</taxon>
        <taxon>Agaricomycotina</taxon>
        <taxon>Agaricomycetes</taxon>
        <taxon>Agaricomycetidae</taxon>
        <taxon>Agaricales</taxon>
        <taxon>Marasmiineae</taxon>
        <taxon>Mycenaceae</taxon>
        <taxon>Mycena</taxon>
    </lineage>
</organism>
<dbReference type="Gene3D" id="1.10.630.10">
    <property type="entry name" value="Cytochrome P450"/>
    <property type="match status" value="1"/>
</dbReference>
<keyword evidence="3" id="KW-0479">Metal-binding</keyword>
<proteinExistence type="inferred from homology"/>
<evidence type="ECO:0000313" key="6">
    <source>
        <dbReference type="EMBL" id="KAJ7774462.1"/>
    </source>
</evidence>
<dbReference type="CDD" id="cd11041">
    <property type="entry name" value="CYP503A1-like"/>
    <property type="match status" value="1"/>
</dbReference>
<evidence type="ECO:0000256" key="2">
    <source>
        <dbReference type="ARBA" id="ARBA00010617"/>
    </source>
</evidence>
<comment type="cofactor">
    <cofactor evidence="1">
        <name>heme</name>
        <dbReference type="ChEBI" id="CHEBI:30413"/>
    </cofactor>
</comment>
<evidence type="ECO:0000256" key="5">
    <source>
        <dbReference type="ARBA" id="ARBA00023004"/>
    </source>
</evidence>
<dbReference type="GO" id="GO:0016705">
    <property type="term" value="F:oxidoreductase activity, acting on paired donors, with incorporation or reduction of molecular oxygen"/>
    <property type="evidence" value="ECO:0007669"/>
    <property type="project" value="InterPro"/>
</dbReference>
<accession>A0AAD7K0C6</accession>
<reference evidence="6" key="1">
    <citation type="submission" date="2023-03" db="EMBL/GenBank/DDBJ databases">
        <title>Massive genome expansion in bonnet fungi (Mycena s.s.) driven by repeated elements and novel gene families across ecological guilds.</title>
        <authorList>
            <consortium name="Lawrence Berkeley National Laboratory"/>
            <person name="Harder C.B."/>
            <person name="Miyauchi S."/>
            <person name="Viragh M."/>
            <person name="Kuo A."/>
            <person name="Thoen E."/>
            <person name="Andreopoulos B."/>
            <person name="Lu D."/>
            <person name="Skrede I."/>
            <person name="Drula E."/>
            <person name="Henrissat B."/>
            <person name="Morin E."/>
            <person name="Kohler A."/>
            <person name="Barry K."/>
            <person name="LaButti K."/>
            <person name="Morin E."/>
            <person name="Salamov A."/>
            <person name="Lipzen A."/>
            <person name="Mereny Z."/>
            <person name="Hegedus B."/>
            <person name="Baldrian P."/>
            <person name="Stursova M."/>
            <person name="Weitz H."/>
            <person name="Taylor A."/>
            <person name="Grigoriev I.V."/>
            <person name="Nagy L.G."/>
            <person name="Martin F."/>
            <person name="Kauserud H."/>
        </authorList>
    </citation>
    <scope>NUCLEOTIDE SEQUENCE</scope>
    <source>
        <strain evidence="6">CBHHK188m</strain>
    </source>
</reference>
<comment type="similarity">
    <text evidence="2">Belongs to the cytochrome P450 family.</text>
</comment>
<dbReference type="GO" id="GO:0005506">
    <property type="term" value="F:iron ion binding"/>
    <property type="evidence" value="ECO:0007669"/>
    <property type="project" value="InterPro"/>
</dbReference>
<dbReference type="Proteomes" id="UP001215280">
    <property type="component" value="Unassembled WGS sequence"/>
</dbReference>
<dbReference type="AlphaFoldDB" id="A0AAD7K0C6"/>
<evidence type="ECO:0000256" key="1">
    <source>
        <dbReference type="ARBA" id="ARBA00001971"/>
    </source>
</evidence>
<protein>
    <submittedName>
        <fullName evidence="6">Cytochrome P450</fullName>
    </submittedName>
</protein>
<keyword evidence="7" id="KW-1185">Reference proteome</keyword>
<evidence type="ECO:0000313" key="7">
    <source>
        <dbReference type="Proteomes" id="UP001215280"/>
    </source>
</evidence>